<dbReference type="NCBIfam" id="NF038403">
    <property type="entry name" value="perm_prefix_1"/>
    <property type="match status" value="1"/>
</dbReference>
<feature type="transmembrane region" description="Helical" evidence="6">
    <location>
        <begin position="361"/>
        <end position="388"/>
    </location>
</feature>
<evidence type="ECO:0000256" key="4">
    <source>
        <dbReference type="ARBA" id="ARBA00022989"/>
    </source>
</evidence>
<dbReference type="GO" id="GO:0005886">
    <property type="term" value="C:plasma membrane"/>
    <property type="evidence" value="ECO:0007669"/>
    <property type="project" value="TreeGrafter"/>
</dbReference>
<evidence type="ECO:0000313" key="7">
    <source>
        <dbReference type="EMBL" id="QBP41016.1"/>
    </source>
</evidence>
<dbReference type="GO" id="GO:0015648">
    <property type="term" value="F:lipid-linked peptidoglycan transporter activity"/>
    <property type="evidence" value="ECO:0007669"/>
    <property type="project" value="TreeGrafter"/>
</dbReference>
<gene>
    <name evidence="7" type="ORF">E2636_07720</name>
</gene>
<feature type="transmembrane region" description="Helical" evidence="6">
    <location>
        <begin position="242"/>
        <end position="261"/>
    </location>
</feature>
<feature type="transmembrane region" description="Helical" evidence="6">
    <location>
        <begin position="394"/>
        <end position="416"/>
    </location>
</feature>
<evidence type="ECO:0000256" key="5">
    <source>
        <dbReference type="ARBA" id="ARBA00023136"/>
    </source>
</evidence>
<dbReference type="RefSeq" id="WP_134209676.1">
    <property type="nucleotide sequence ID" value="NZ_CP038015.1"/>
</dbReference>
<comment type="subcellular location">
    <subcellularLocation>
        <location evidence="1">Membrane</location>
        <topology evidence="1">Multi-pass membrane protein</topology>
    </subcellularLocation>
</comment>
<dbReference type="Pfam" id="PF01098">
    <property type="entry name" value="FTSW_RODA_SPOVE"/>
    <property type="match status" value="1"/>
</dbReference>
<feature type="transmembrane region" description="Helical" evidence="6">
    <location>
        <begin position="135"/>
        <end position="153"/>
    </location>
</feature>
<accession>A0A4P6ZZM6</accession>
<keyword evidence="8" id="KW-1185">Reference proteome</keyword>
<organism evidence="7 8">
    <name type="scientific">Paenisporosarcina antarctica</name>
    <dbReference type="NCBI Taxonomy" id="417367"/>
    <lineage>
        <taxon>Bacteria</taxon>
        <taxon>Bacillati</taxon>
        <taxon>Bacillota</taxon>
        <taxon>Bacilli</taxon>
        <taxon>Bacillales</taxon>
        <taxon>Caryophanaceae</taxon>
        <taxon>Paenisporosarcina</taxon>
    </lineage>
</organism>
<feature type="transmembrane region" description="Helical" evidence="6">
    <location>
        <begin position="165"/>
        <end position="187"/>
    </location>
</feature>
<dbReference type="OrthoDB" id="2192428at2"/>
<protein>
    <submittedName>
        <fullName evidence="7">FtsW/RodA/SpoVE family cell cycle protein</fullName>
    </submittedName>
</protein>
<dbReference type="KEGG" id="panc:E2636_07720"/>
<sequence length="430" mass="48322">MDSKQFLEQVLSHIRSKEAKGYVKAELSQHMQHEKVAWMKKGYSKLEAEEKSVLEMGNPSTLGKSFNRLHKPKIDWLLVSLIIGMMIISFLPILALNGPQYNIQLYIENKIFHIIAGIIVVIGLMLVDYSKFTRWGYAFFAAGALFVTFLYLFHNQQINGEPMFSIGPITLQVWLAIPLFCIAWAALFAKENFPLWQAIVLVIFSFVLLSYIPNLSVLFIYSVMTFVLFLQSKFSWKQKGAIIVLVIGVIVGFISFMVISYKKGVIADYQLVRLFGFWNPEAYATSSGSINILLADILREAKWFGSGTAFVIPEAHTDLVFGHIIQSFGLALAFVIFIILCLTLVRLALILTMIKNPFGKLLISGCIAIFSTQLLYEVGMTIGLVPISSMPLPFISYGLMPTVLNAFIIGVALNVYRRKHFVQVSSIANL</sequence>
<proteinExistence type="predicted"/>
<dbReference type="AlphaFoldDB" id="A0A4P6ZZM6"/>
<dbReference type="Proteomes" id="UP000294292">
    <property type="component" value="Chromosome"/>
</dbReference>
<keyword evidence="5 6" id="KW-0472">Membrane</keyword>
<feature type="transmembrane region" description="Helical" evidence="6">
    <location>
        <begin position="111"/>
        <end position="129"/>
    </location>
</feature>
<evidence type="ECO:0000256" key="2">
    <source>
        <dbReference type="ARBA" id="ARBA00022692"/>
    </source>
</evidence>
<dbReference type="GO" id="GO:0032153">
    <property type="term" value="C:cell division site"/>
    <property type="evidence" value="ECO:0007669"/>
    <property type="project" value="TreeGrafter"/>
</dbReference>
<evidence type="ECO:0000256" key="1">
    <source>
        <dbReference type="ARBA" id="ARBA00004141"/>
    </source>
</evidence>
<dbReference type="PANTHER" id="PTHR30474:SF1">
    <property type="entry name" value="PEPTIDOGLYCAN GLYCOSYLTRANSFERASE MRDB"/>
    <property type="match status" value="1"/>
</dbReference>
<reference evidence="7 8" key="1">
    <citation type="submission" date="2019-03" db="EMBL/GenBank/DDBJ databases">
        <title>Complete genome sequence of Paenisporosarcina antarctica CGMCC 1.6503T.</title>
        <authorList>
            <person name="Rong J.-C."/>
            <person name="Chi N.-Y."/>
            <person name="Zhang Q.-F."/>
        </authorList>
    </citation>
    <scope>NUCLEOTIDE SEQUENCE [LARGE SCALE GENOMIC DNA]</scope>
    <source>
        <strain evidence="7 8">CGMCC 1.6503</strain>
    </source>
</reference>
<name>A0A4P6ZZM6_9BACL</name>
<dbReference type="InterPro" id="IPR001182">
    <property type="entry name" value="FtsW/RodA"/>
</dbReference>
<evidence type="ECO:0000256" key="6">
    <source>
        <dbReference type="SAM" id="Phobius"/>
    </source>
</evidence>
<dbReference type="EMBL" id="CP038015">
    <property type="protein sequence ID" value="QBP41016.1"/>
    <property type="molecule type" value="Genomic_DNA"/>
</dbReference>
<evidence type="ECO:0000256" key="3">
    <source>
        <dbReference type="ARBA" id="ARBA00022960"/>
    </source>
</evidence>
<evidence type="ECO:0000313" key="8">
    <source>
        <dbReference type="Proteomes" id="UP000294292"/>
    </source>
</evidence>
<feature type="transmembrane region" description="Helical" evidence="6">
    <location>
        <begin position="76"/>
        <end position="99"/>
    </location>
</feature>
<feature type="transmembrane region" description="Helical" evidence="6">
    <location>
        <begin position="199"/>
        <end position="230"/>
    </location>
</feature>
<dbReference type="GO" id="GO:0008360">
    <property type="term" value="P:regulation of cell shape"/>
    <property type="evidence" value="ECO:0007669"/>
    <property type="project" value="UniProtKB-KW"/>
</dbReference>
<dbReference type="GO" id="GO:0051301">
    <property type="term" value="P:cell division"/>
    <property type="evidence" value="ECO:0007669"/>
    <property type="project" value="InterPro"/>
</dbReference>
<keyword evidence="4 6" id="KW-1133">Transmembrane helix</keyword>
<dbReference type="InterPro" id="IPR047928">
    <property type="entry name" value="Perm_prefix_1"/>
</dbReference>
<feature type="transmembrane region" description="Helical" evidence="6">
    <location>
        <begin position="328"/>
        <end position="349"/>
    </location>
</feature>
<keyword evidence="2 6" id="KW-0812">Transmembrane</keyword>
<dbReference type="PANTHER" id="PTHR30474">
    <property type="entry name" value="CELL CYCLE PROTEIN"/>
    <property type="match status" value="1"/>
</dbReference>
<keyword evidence="3" id="KW-0133">Cell shape</keyword>